<proteinExistence type="predicted"/>
<evidence type="ECO:0000313" key="3">
    <source>
        <dbReference type="EMBL" id="NYE19980.1"/>
    </source>
</evidence>
<feature type="domain" description="TadE-like" evidence="2">
    <location>
        <begin position="30"/>
        <end position="71"/>
    </location>
</feature>
<feature type="transmembrane region" description="Helical" evidence="1">
    <location>
        <begin position="36"/>
        <end position="59"/>
    </location>
</feature>
<keyword evidence="1" id="KW-0472">Membrane</keyword>
<keyword evidence="1" id="KW-1133">Transmembrane helix</keyword>
<dbReference type="Pfam" id="PF07811">
    <property type="entry name" value="TadE"/>
    <property type="match status" value="1"/>
</dbReference>
<evidence type="ECO:0000313" key="4">
    <source>
        <dbReference type="Proteomes" id="UP000576969"/>
    </source>
</evidence>
<comment type="caution">
    <text evidence="3">The sequence shown here is derived from an EMBL/GenBank/DDBJ whole genome shotgun (WGS) entry which is preliminary data.</text>
</comment>
<keyword evidence="1" id="KW-0812">Transmembrane</keyword>
<sequence length="149" mass="16006">MGGVRGIGRRSLRRITARMRRPGVELGDRGASPVEFVLVGSLLTLVTLAVLQFGLAVYVRNVVHDAAVDGAFHAALADASLHDGVDRTREIVTRTVGAEFADDVAVRETDRFGYPAVELTVRTTLPLVGLLGMPRMLEVSAHAPVESFD</sequence>
<reference evidence="3 4" key="1">
    <citation type="submission" date="2020-07" db="EMBL/GenBank/DDBJ databases">
        <title>Sequencing the genomes of 1000 actinobacteria strains.</title>
        <authorList>
            <person name="Klenk H.-P."/>
        </authorList>
    </citation>
    <scope>NUCLEOTIDE SEQUENCE [LARGE SCALE GENOMIC DNA]</scope>
    <source>
        <strain evidence="3 4">DSM 24662</strain>
    </source>
</reference>
<dbReference type="EMBL" id="JACCBV010000001">
    <property type="protein sequence ID" value="NYE19980.1"/>
    <property type="molecule type" value="Genomic_DNA"/>
</dbReference>
<organism evidence="3 4">
    <name type="scientific">Microbacterium immunditiarum</name>
    <dbReference type="NCBI Taxonomy" id="337480"/>
    <lineage>
        <taxon>Bacteria</taxon>
        <taxon>Bacillati</taxon>
        <taxon>Actinomycetota</taxon>
        <taxon>Actinomycetes</taxon>
        <taxon>Micrococcales</taxon>
        <taxon>Microbacteriaceae</taxon>
        <taxon>Microbacterium</taxon>
    </lineage>
</organism>
<dbReference type="Proteomes" id="UP000576969">
    <property type="component" value="Unassembled WGS sequence"/>
</dbReference>
<gene>
    <name evidence="3" type="ORF">BJ991_002008</name>
</gene>
<name>A0A7Y9GNW4_9MICO</name>
<evidence type="ECO:0000259" key="2">
    <source>
        <dbReference type="Pfam" id="PF07811"/>
    </source>
</evidence>
<protein>
    <submittedName>
        <fullName evidence="3">Flp pilus assembly protein TadG</fullName>
    </submittedName>
</protein>
<evidence type="ECO:0000256" key="1">
    <source>
        <dbReference type="SAM" id="Phobius"/>
    </source>
</evidence>
<dbReference type="InterPro" id="IPR012495">
    <property type="entry name" value="TadE-like_dom"/>
</dbReference>
<dbReference type="AlphaFoldDB" id="A0A7Y9GNW4"/>
<keyword evidence="4" id="KW-1185">Reference proteome</keyword>
<accession>A0A7Y9GNW4</accession>